<dbReference type="SUPFAM" id="SSF53474">
    <property type="entry name" value="alpha/beta-Hydrolases"/>
    <property type="match status" value="1"/>
</dbReference>
<sequence length="320" mass="33197">MSVTGSSPEAGPDAETAALLAAMAVDFADVPAEPTVDDRRAMLRRMALAYGPAPAPVAGIEDREIPGPAGPIPLRIYWPAEAAARPPLLLHIHGGGWAIGDPEGYERVCRAYCAAGGCVVVDVHYRRAPEHKYPAALEDCEAALAWAAAEAETLGADPARIAVTGDSAGGNLAAAVCQRTSVRLALQVLVYPVISASAHADFQSRAALGDGRFFLREADIRNAETEYLPTPAAGEEPGASPILAADAALARTPPALVVTAGLDPLRDEGRAYALRLATAGVAVEHLCVAGAIHGFVLFAGRIARGRDVIAEIGRRLRALA</sequence>
<dbReference type="PANTHER" id="PTHR48081">
    <property type="entry name" value="AB HYDROLASE SUPERFAMILY PROTEIN C4A8.06C"/>
    <property type="match status" value="1"/>
</dbReference>
<dbReference type="GO" id="GO:0016787">
    <property type="term" value="F:hydrolase activity"/>
    <property type="evidence" value="ECO:0007669"/>
    <property type="project" value="UniProtKB-KW"/>
</dbReference>
<dbReference type="PANTHER" id="PTHR48081:SF8">
    <property type="entry name" value="ALPHA_BETA HYDROLASE FOLD-3 DOMAIN-CONTAINING PROTEIN-RELATED"/>
    <property type="match status" value="1"/>
</dbReference>
<evidence type="ECO:0000313" key="3">
    <source>
        <dbReference type="EMBL" id="ACG80105.1"/>
    </source>
</evidence>
<dbReference type="Gene3D" id="3.40.50.1820">
    <property type="entry name" value="alpha/beta hydrolase"/>
    <property type="match status" value="1"/>
</dbReference>
<evidence type="ECO:0000313" key="4">
    <source>
        <dbReference type="Proteomes" id="UP000001868"/>
    </source>
</evidence>
<dbReference type="OrthoDB" id="9806180at2"/>
<name>B4RID0_PHEZH</name>
<organism evidence="3 4">
    <name type="scientific">Phenylobacterium zucineum (strain HLK1)</name>
    <dbReference type="NCBI Taxonomy" id="450851"/>
    <lineage>
        <taxon>Bacteria</taxon>
        <taxon>Pseudomonadati</taxon>
        <taxon>Pseudomonadota</taxon>
        <taxon>Alphaproteobacteria</taxon>
        <taxon>Caulobacterales</taxon>
        <taxon>Caulobacteraceae</taxon>
        <taxon>Phenylobacterium</taxon>
    </lineage>
</organism>
<gene>
    <name evidence="3" type="ordered locus">PHZ_p0162</name>
</gene>
<dbReference type="eggNOG" id="COG0657">
    <property type="taxonomic scope" value="Bacteria"/>
</dbReference>
<dbReference type="AlphaFoldDB" id="B4RID0"/>
<reference evidence="3 4" key="1">
    <citation type="journal article" date="2008" name="BMC Genomics">
        <title>Complete genome of Phenylobacterium zucineum - a novel facultative intracellular bacterium isolated from human erythroleukemia cell line K562.</title>
        <authorList>
            <person name="Luo Y."/>
            <person name="Xu X."/>
            <person name="Ding Z."/>
            <person name="Liu Z."/>
            <person name="Zhang B."/>
            <person name="Yan Z."/>
            <person name="Sun J."/>
            <person name="Hu S."/>
            <person name="Hu X."/>
        </authorList>
    </citation>
    <scope>NUCLEOTIDE SEQUENCE [LARGE SCALE GENOMIC DNA]</scope>
    <source>
        <strain evidence="4">HLK1</strain>
        <plasmid evidence="4">HLK1</plasmid>
        <plasmid evidence="4">Plasmid pHLK1</plasmid>
    </source>
</reference>
<evidence type="ECO:0000259" key="2">
    <source>
        <dbReference type="Pfam" id="PF07859"/>
    </source>
</evidence>
<dbReference type="EMBL" id="CP000748">
    <property type="protein sequence ID" value="ACG80105.1"/>
    <property type="molecule type" value="Genomic_DNA"/>
</dbReference>
<dbReference type="Pfam" id="PF07859">
    <property type="entry name" value="Abhydrolase_3"/>
    <property type="match status" value="1"/>
</dbReference>
<dbReference type="InterPro" id="IPR013094">
    <property type="entry name" value="AB_hydrolase_3"/>
</dbReference>
<keyword evidence="1" id="KW-0378">Hydrolase</keyword>
<keyword evidence="3" id="KW-0614">Plasmid</keyword>
<dbReference type="RefSeq" id="WP_012520405.1">
    <property type="nucleotide sequence ID" value="NC_011143.1"/>
</dbReference>
<accession>B4RID0</accession>
<evidence type="ECO:0000256" key="1">
    <source>
        <dbReference type="ARBA" id="ARBA00022801"/>
    </source>
</evidence>
<dbReference type="InterPro" id="IPR050300">
    <property type="entry name" value="GDXG_lipolytic_enzyme"/>
</dbReference>
<dbReference type="KEGG" id="pzu:PHZ_p0162"/>
<geneLocation type="plasmid" evidence="4">
    <name>pHLK1</name>
</geneLocation>
<dbReference type="HOGENOM" id="CLU_012494_6_4_5"/>
<feature type="domain" description="Alpha/beta hydrolase fold-3" evidence="2">
    <location>
        <begin position="89"/>
        <end position="296"/>
    </location>
</feature>
<dbReference type="InterPro" id="IPR029058">
    <property type="entry name" value="AB_hydrolase_fold"/>
</dbReference>
<protein>
    <submittedName>
        <fullName evidence="3">Esterase/lipase</fullName>
    </submittedName>
</protein>
<dbReference type="Proteomes" id="UP000001868">
    <property type="component" value="Plasmid pHLK1"/>
</dbReference>
<proteinExistence type="predicted"/>
<keyword evidence="4" id="KW-1185">Reference proteome</keyword>